<protein>
    <submittedName>
        <fullName evidence="16">Ionotropic receptor 102</fullName>
    </submittedName>
</protein>
<comment type="caution">
    <text evidence="16">The sequence shown here is derived from an EMBL/GenBank/DDBJ whole genome shotgun (WGS) entry which is preliminary data.</text>
</comment>
<feature type="chain" id="PRO_5025343251" evidence="14">
    <location>
        <begin position="22"/>
        <end position="632"/>
    </location>
</feature>
<keyword evidence="9 16" id="KW-0675">Receptor</keyword>
<dbReference type="InterPro" id="IPR052192">
    <property type="entry name" value="Insect_Ionotropic_Sensory_Rcpt"/>
</dbReference>
<dbReference type="GO" id="GO:0015276">
    <property type="term" value="F:ligand-gated monoatomic ion channel activity"/>
    <property type="evidence" value="ECO:0007669"/>
    <property type="project" value="InterPro"/>
</dbReference>
<feature type="transmembrane region" description="Helical" evidence="13">
    <location>
        <begin position="589"/>
        <end position="612"/>
    </location>
</feature>
<dbReference type="GO" id="GO:0050906">
    <property type="term" value="P:detection of stimulus involved in sensory perception"/>
    <property type="evidence" value="ECO:0007669"/>
    <property type="project" value="UniProtKB-ARBA"/>
</dbReference>
<dbReference type="AlphaFoldDB" id="A0A6A0GSE5"/>
<dbReference type="Pfam" id="PF00060">
    <property type="entry name" value="Lig_chan"/>
    <property type="match status" value="1"/>
</dbReference>
<keyword evidence="3" id="KW-0813">Transport</keyword>
<evidence type="ECO:0000256" key="7">
    <source>
        <dbReference type="ARBA" id="ARBA00023065"/>
    </source>
</evidence>
<dbReference type="SUPFAM" id="SSF53850">
    <property type="entry name" value="Periplasmic binding protein-like II"/>
    <property type="match status" value="1"/>
</dbReference>
<keyword evidence="7" id="KW-0406">Ion transport</keyword>
<evidence type="ECO:0000256" key="2">
    <source>
        <dbReference type="ARBA" id="ARBA00008685"/>
    </source>
</evidence>
<dbReference type="InterPro" id="IPR019594">
    <property type="entry name" value="Glu/Gly-bd"/>
</dbReference>
<keyword evidence="11" id="KW-1071">Ligand-gated ion channel</keyword>
<gene>
    <name evidence="16" type="ORF">HAZT_HAZT008167</name>
</gene>
<comment type="subcellular location">
    <subcellularLocation>
        <location evidence="1">Cell membrane</location>
        <topology evidence="1">Multi-pass membrane protein</topology>
    </subcellularLocation>
</comment>
<dbReference type="Gene3D" id="1.10.287.70">
    <property type="match status" value="1"/>
</dbReference>
<evidence type="ECO:0000256" key="13">
    <source>
        <dbReference type="SAM" id="Phobius"/>
    </source>
</evidence>
<evidence type="ECO:0000256" key="12">
    <source>
        <dbReference type="ARBA" id="ARBA00023303"/>
    </source>
</evidence>
<evidence type="ECO:0000256" key="4">
    <source>
        <dbReference type="ARBA" id="ARBA00022475"/>
    </source>
</evidence>
<reference evidence="16" key="1">
    <citation type="submission" date="2014-08" db="EMBL/GenBank/DDBJ databases">
        <authorList>
            <person name="Murali S."/>
            <person name="Richards S."/>
            <person name="Bandaranaike D."/>
            <person name="Bellair M."/>
            <person name="Blankenburg K."/>
            <person name="Chao H."/>
            <person name="Dinh H."/>
            <person name="Doddapaneni H."/>
            <person name="Dugan-Rocha S."/>
            <person name="Elkadiri S."/>
            <person name="Gnanaolivu R."/>
            <person name="Hughes D."/>
            <person name="Lee S."/>
            <person name="Li M."/>
            <person name="Ming W."/>
            <person name="Munidasa M."/>
            <person name="Muniz J."/>
            <person name="Nguyen L."/>
            <person name="Osuji N."/>
            <person name="Pu L.-L."/>
            <person name="Puazo M."/>
            <person name="Skinner E."/>
            <person name="Qu C."/>
            <person name="Quiroz J."/>
            <person name="Raj R."/>
            <person name="Weissenberger G."/>
            <person name="Xin Y."/>
            <person name="Zou X."/>
            <person name="Han Y."/>
            <person name="Worley K."/>
            <person name="Muzny D."/>
            <person name="Gibbs R."/>
        </authorList>
    </citation>
    <scope>NUCLEOTIDE SEQUENCE</scope>
    <source>
        <strain evidence="16">HAZT.00-mixed</strain>
        <tissue evidence="16">Whole organism</tissue>
    </source>
</reference>
<keyword evidence="4" id="KW-1003">Cell membrane</keyword>
<dbReference type="PANTHER" id="PTHR42643:SF24">
    <property type="entry name" value="IONOTROPIC RECEPTOR 60A"/>
    <property type="match status" value="1"/>
</dbReference>
<keyword evidence="10" id="KW-0325">Glycoprotein</keyword>
<evidence type="ECO:0000256" key="11">
    <source>
        <dbReference type="ARBA" id="ARBA00023286"/>
    </source>
</evidence>
<feature type="transmembrane region" description="Helical" evidence="13">
    <location>
        <begin position="409"/>
        <end position="430"/>
    </location>
</feature>
<organism evidence="16">
    <name type="scientific">Hyalella azteca</name>
    <name type="common">Amphipod</name>
    <dbReference type="NCBI Taxonomy" id="294128"/>
    <lineage>
        <taxon>Eukaryota</taxon>
        <taxon>Metazoa</taxon>
        <taxon>Ecdysozoa</taxon>
        <taxon>Arthropoda</taxon>
        <taxon>Crustacea</taxon>
        <taxon>Multicrustacea</taxon>
        <taxon>Malacostraca</taxon>
        <taxon>Eumalacostraca</taxon>
        <taxon>Peracarida</taxon>
        <taxon>Amphipoda</taxon>
        <taxon>Senticaudata</taxon>
        <taxon>Talitrida</taxon>
        <taxon>Talitroidea</taxon>
        <taxon>Hyalellidae</taxon>
        <taxon>Hyalella</taxon>
    </lineage>
</organism>
<dbReference type="Gene3D" id="3.40.190.10">
    <property type="entry name" value="Periplasmic binding protein-like II"/>
    <property type="match status" value="1"/>
</dbReference>
<feature type="domain" description="Ionotropic glutamate receptor L-glutamate and glycine-binding" evidence="15">
    <location>
        <begin position="237"/>
        <end position="294"/>
    </location>
</feature>
<keyword evidence="8 13" id="KW-0472">Membrane</keyword>
<feature type="signal peptide" evidence="14">
    <location>
        <begin position="1"/>
        <end position="21"/>
    </location>
</feature>
<keyword evidence="12" id="KW-0407">Ion channel</keyword>
<reference evidence="16" key="2">
    <citation type="journal article" date="2018" name="Environ. Sci. Technol.">
        <title>The Toxicogenome of Hyalella azteca: A Model for Sediment Ecotoxicology and Evolutionary Toxicology.</title>
        <authorList>
            <person name="Poynton H.C."/>
            <person name="Hasenbein S."/>
            <person name="Benoit J.B."/>
            <person name="Sepulveda M.S."/>
            <person name="Poelchau M.F."/>
            <person name="Hughes D.S.T."/>
            <person name="Murali S.C."/>
            <person name="Chen S."/>
            <person name="Glastad K.M."/>
            <person name="Goodisman M.A.D."/>
            <person name="Werren J.H."/>
            <person name="Vineis J.H."/>
            <person name="Bowen J.L."/>
            <person name="Friedrich M."/>
            <person name="Jones J."/>
            <person name="Robertson H.M."/>
            <person name="Feyereisen R."/>
            <person name="Mechler-Hickson A."/>
            <person name="Mathers N."/>
            <person name="Lee C.E."/>
            <person name="Colbourne J.K."/>
            <person name="Biales A."/>
            <person name="Johnston J.S."/>
            <person name="Wellborn G.A."/>
            <person name="Rosendale A.J."/>
            <person name="Cridge A.G."/>
            <person name="Munoz-Torres M.C."/>
            <person name="Bain P.A."/>
            <person name="Manny A.R."/>
            <person name="Major K.M."/>
            <person name="Lambert F.N."/>
            <person name="Vulpe C.D."/>
            <person name="Tuck P."/>
            <person name="Blalock B.J."/>
            <person name="Lin Y.Y."/>
            <person name="Smith M.E."/>
            <person name="Ochoa-Acuna H."/>
            <person name="Chen M.M."/>
            <person name="Childers C.P."/>
            <person name="Qu J."/>
            <person name="Dugan S."/>
            <person name="Lee S.L."/>
            <person name="Chao H."/>
            <person name="Dinh H."/>
            <person name="Han Y."/>
            <person name="Doddapaneni H."/>
            <person name="Worley K.C."/>
            <person name="Muzny D.M."/>
            <person name="Gibbs R.A."/>
            <person name="Richards S."/>
        </authorList>
    </citation>
    <scope>NUCLEOTIDE SEQUENCE</scope>
    <source>
        <strain evidence="16">HAZT.00-mixed</strain>
        <tissue evidence="16">Whole organism</tissue>
    </source>
</reference>
<dbReference type="Pfam" id="PF10613">
    <property type="entry name" value="Lig_chan-Glu_bd"/>
    <property type="match status" value="1"/>
</dbReference>
<evidence type="ECO:0000313" key="16">
    <source>
        <dbReference type="EMBL" id="KAA0186629.1"/>
    </source>
</evidence>
<keyword evidence="5 13" id="KW-0812">Transmembrane</keyword>
<accession>A0A6A0GSE5</accession>
<evidence type="ECO:0000256" key="5">
    <source>
        <dbReference type="ARBA" id="ARBA00022692"/>
    </source>
</evidence>
<comment type="similarity">
    <text evidence="2">Belongs to the glutamate-gated ion channel (TC 1.A.10.1) family.</text>
</comment>
<dbReference type="InterPro" id="IPR001320">
    <property type="entry name" value="Iontro_rcpt_C"/>
</dbReference>
<proteinExistence type="inferred from homology"/>
<evidence type="ECO:0000256" key="3">
    <source>
        <dbReference type="ARBA" id="ARBA00022448"/>
    </source>
</evidence>
<name>A0A6A0GSE5_HYAAZ</name>
<evidence type="ECO:0000259" key="15">
    <source>
        <dbReference type="SMART" id="SM00918"/>
    </source>
</evidence>
<dbReference type="EMBL" id="JQDR03015442">
    <property type="protein sequence ID" value="KAA0186629.1"/>
    <property type="molecule type" value="Genomic_DNA"/>
</dbReference>
<evidence type="ECO:0000256" key="10">
    <source>
        <dbReference type="ARBA" id="ARBA00023180"/>
    </source>
</evidence>
<evidence type="ECO:0000256" key="8">
    <source>
        <dbReference type="ARBA" id="ARBA00023136"/>
    </source>
</evidence>
<dbReference type="SMART" id="SM00918">
    <property type="entry name" value="Lig_chan-Glu_bd"/>
    <property type="match status" value="1"/>
</dbReference>
<keyword evidence="14" id="KW-0732">Signal</keyword>
<sequence length="632" mass="72677">MQKKRIAAILIVMLHTIICHCNPFNGIQFTTDKAQKLYDFEFVFSELILKTLAGENFLLIVDPVLRLNASFSDVVDWTLTNASTPWSLIYWDEFTKIDGYIPREFIRGGFMSIVVVFVNDPYEFFSQLAKSSVWNPELLILFSLDAKLETDTIAKHNTVQRSKFIILIKPGVLKDQFIVYNVRHTNFELTHASETDLQMVGRWDYQAFQHKFQRSRTTIDGFGGAKIDLATFCWDFPFMYPGPNNTCPGAAFDILDILAKKFNFSYTWQERPADDRWGSKENGSWTGMFADLAYNKKSIIINNIELTWDREAEFDITYPYFSEGFSFILKIPDPLPEWRGVLYPFTTRVWVYILIMAIVVVALFTIAMSIMQPYKPHHIGFLQLVSSLANQGYSSEVHGGWMHVWMLPWWFVCFVLCLAYTCNFVAFLTVTVPTKRIETINELADSNIIVAMEDYGNFVPGALRQSTDPSLAKIGAKLQLFHSYEELGPMLQEKVAKGTHAVINGQSYHYYVRDLNNVTSQTYFMQEVLYPSYLVYYLPKNTPYTELLSENQQRLVEAGIIRKLYNKHMLKEIPPDKEDDLRPLALSHLAAAFILCPCLYVGATLCLLLELLTARRAKQGKNTYAMESLFLG</sequence>
<reference evidence="16" key="3">
    <citation type="submission" date="2019-06" db="EMBL/GenBank/DDBJ databases">
        <authorList>
            <person name="Poynton C."/>
            <person name="Hasenbein S."/>
            <person name="Benoit J.B."/>
            <person name="Sepulveda M.S."/>
            <person name="Poelchau M.F."/>
            <person name="Murali S.C."/>
            <person name="Chen S."/>
            <person name="Glastad K.M."/>
            <person name="Werren J.H."/>
            <person name="Vineis J.H."/>
            <person name="Bowen J.L."/>
            <person name="Friedrich M."/>
            <person name="Jones J."/>
            <person name="Robertson H.M."/>
            <person name="Feyereisen R."/>
            <person name="Mechler-Hickson A."/>
            <person name="Mathers N."/>
            <person name="Lee C.E."/>
            <person name="Colbourne J.K."/>
            <person name="Biales A."/>
            <person name="Johnston J.S."/>
            <person name="Wellborn G.A."/>
            <person name="Rosendale A.J."/>
            <person name="Cridge A.G."/>
            <person name="Munoz-Torres M.C."/>
            <person name="Bain P.A."/>
            <person name="Manny A.R."/>
            <person name="Major K.M."/>
            <person name="Lambert F.N."/>
            <person name="Vulpe C.D."/>
            <person name="Tuck P."/>
            <person name="Blalock B.J."/>
            <person name="Lin Y.-Y."/>
            <person name="Smith M.E."/>
            <person name="Ochoa-Acuna H."/>
            <person name="Chen M.-J.M."/>
            <person name="Childers C.P."/>
            <person name="Qu J."/>
            <person name="Dugan S."/>
            <person name="Lee S.L."/>
            <person name="Chao H."/>
            <person name="Dinh H."/>
            <person name="Han Y."/>
            <person name="Doddapaneni H."/>
            <person name="Worley K.C."/>
            <person name="Muzny D.M."/>
            <person name="Gibbs R.A."/>
            <person name="Richards S."/>
        </authorList>
    </citation>
    <scope>NUCLEOTIDE SEQUENCE</scope>
    <source>
        <strain evidence="16">HAZT.00-mixed</strain>
        <tissue evidence="16">Whole organism</tissue>
    </source>
</reference>
<dbReference type="PANTHER" id="PTHR42643">
    <property type="entry name" value="IONOTROPIC RECEPTOR 20A-RELATED"/>
    <property type="match status" value="1"/>
</dbReference>
<dbReference type="Proteomes" id="UP000711488">
    <property type="component" value="Unassembled WGS sequence"/>
</dbReference>
<evidence type="ECO:0000256" key="9">
    <source>
        <dbReference type="ARBA" id="ARBA00023170"/>
    </source>
</evidence>
<evidence type="ECO:0000256" key="14">
    <source>
        <dbReference type="SAM" id="SignalP"/>
    </source>
</evidence>
<dbReference type="GO" id="GO:0005886">
    <property type="term" value="C:plasma membrane"/>
    <property type="evidence" value="ECO:0007669"/>
    <property type="project" value="UniProtKB-SubCell"/>
</dbReference>
<evidence type="ECO:0000256" key="1">
    <source>
        <dbReference type="ARBA" id="ARBA00004651"/>
    </source>
</evidence>
<feature type="transmembrane region" description="Helical" evidence="13">
    <location>
        <begin position="349"/>
        <end position="371"/>
    </location>
</feature>
<keyword evidence="6 13" id="KW-1133">Transmembrane helix</keyword>
<evidence type="ECO:0000256" key="6">
    <source>
        <dbReference type="ARBA" id="ARBA00022989"/>
    </source>
</evidence>